<dbReference type="SUPFAM" id="SSF47031">
    <property type="entry name" value="Second domain of FERM"/>
    <property type="match status" value="1"/>
</dbReference>
<feature type="region of interest" description="Disordered" evidence="1">
    <location>
        <begin position="2347"/>
        <end position="2369"/>
    </location>
</feature>
<dbReference type="EMBL" id="CACRXK020000509">
    <property type="protein sequence ID" value="CAB3982510.1"/>
    <property type="molecule type" value="Genomic_DNA"/>
</dbReference>
<organism evidence="2 3">
    <name type="scientific">Paramuricea clavata</name>
    <name type="common">Red gorgonian</name>
    <name type="synonym">Violescent sea-whip</name>
    <dbReference type="NCBI Taxonomy" id="317549"/>
    <lineage>
        <taxon>Eukaryota</taxon>
        <taxon>Metazoa</taxon>
        <taxon>Cnidaria</taxon>
        <taxon>Anthozoa</taxon>
        <taxon>Octocorallia</taxon>
        <taxon>Malacalcyonacea</taxon>
        <taxon>Plexauridae</taxon>
        <taxon>Paramuricea</taxon>
    </lineage>
</organism>
<dbReference type="SUPFAM" id="SSF54236">
    <property type="entry name" value="Ubiquitin-like"/>
    <property type="match status" value="1"/>
</dbReference>
<dbReference type="PROSITE" id="PS00661">
    <property type="entry name" value="FERM_2"/>
    <property type="match status" value="1"/>
</dbReference>
<dbReference type="InterPro" id="IPR018979">
    <property type="entry name" value="FERM_N"/>
</dbReference>
<dbReference type="CDD" id="cd00198">
    <property type="entry name" value="vWFA"/>
    <property type="match status" value="5"/>
</dbReference>
<dbReference type="OrthoDB" id="5985007at2759"/>
<feature type="compositionally biased region" description="Pro residues" evidence="1">
    <location>
        <begin position="2354"/>
        <end position="2368"/>
    </location>
</feature>
<gene>
    <name evidence="2" type="ORF">PACLA_8A041933</name>
</gene>
<dbReference type="CDD" id="cd01765">
    <property type="entry name" value="FERM_F0_F1"/>
    <property type="match status" value="1"/>
</dbReference>
<dbReference type="InterPro" id="IPR014352">
    <property type="entry name" value="FERM/acyl-CoA-bd_prot_sf"/>
</dbReference>
<dbReference type="PANTHER" id="PTHR24020:SF20">
    <property type="entry name" value="PH DOMAIN-CONTAINING PROTEIN"/>
    <property type="match status" value="1"/>
</dbReference>
<dbReference type="PROSITE" id="PS50234">
    <property type="entry name" value="VWFA"/>
    <property type="match status" value="9"/>
</dbReference>
<dbReference type="InterPro" id="IPR036465">
    <property type="entry name" value="vWFA_dom_sf"/>
</dbReference>
<dbReference type="PROSITE" id="PS00660">
    <property type="entry name" value="FERM_1"/>
    <property type="match status" value="1"/>
</dbReference>
<reference evidence="2" key="1">
    <citation type="submission" date="2020-04" db="EMBL/GenBank/DDBJ databases">
        <authorList>
            <person name="Alioto T."/>
            <person name="Alioto T."/>
            <person name="Gomez Garrido J."/>
        </authorList>
    </citation>
    <scope>NUCLEOTIDE SEQUENCE</scope>
    <source>
        <strain evidence="2">A484AB</strain>
    </source>
</reference>
<dbReference type="InterPro" id="IPR029071">
    <property type="entry name" value="Ubiquitin-like_domsf"/>
</dbReference>
<dbReference type="FunFam" id="2.30.29.30:FF:000002">
    <property type="entry name" value="Band 4.1-like protein 5 isoform 1"/>
    <property type="match status" value="1"/>
</dbReference>
<dbReference type="InterPro" id="IPR019749">
    <property type="entry name" value="Band_41_domain"/>
</dbReference>
<dbReference type="Gene3D" id="2.30.29.30">
    <property type="entry name" value="Pleckstrin-homology domain (PH domain)/Phosphotyrosine-binding domain (PTB)"/>
    <property type="match status" value="1"/>
</dbReference>
<dbReference type="SUPFAM" id="SSF50729">
    <property type="entry name" value="PH domain-like"/>
    <property type="match status" value="1"/>
</dbReference>
<dbReference type="Proteomes" id="UP001152795">
    <property type="component" value="Unassembled WGS sequence"/>
</dbReference>
<dbReference type="Gene3D" id="1.20.80.10">
    <property type="match status" value="1"/>
</dbReference>
<dbReference type="InterPro" id="IPR019747">
    <property type="entry name" value="FERM_CS"/>
</dbReference>
<dbReference type="PANTHER" id="PTHR24020">
    <property type="entry name" value="COLLAGEN ALPHA"/>
    <property type="match status" value="1"/>
</dbReference>
<dbReference type="CDD" id="cd14473">
    <property type="entry name" value="FERM_B-lobe"/>
    <property type="match status" value="1"/>
</dbReference>
<dbReference type="SUPFAM" id="SSF53300">
    <property type="entry name" value="vWA-like"/>
    <property type="match status" value="9"/>
</dbReference>
<name>A0A6S7GAT2_PARCT</name>
<dbReference type="InterPro" id="IPR000299">
    <property type="entry name" value="FERM_domain"/>
</dbReference>
<accession>A0A6S7GAT2</accession>
<dbReference type="GO" id="GO:0005581">
    <property type="term" value="C:collagen trimer"/>
    <property type="evidence" value="ECO:0007669"/>
    <property type="project" value="UniProtKB-KW"/>
</dbReference>
<dbReference type="SMART" id="SM00327">
    <property type="entry name" value="VWA"/>
    <property type="match status" value="9"/>
</dbReference>
<dbReference type="Pfam" id="PF09379">
    <property type="entry name" value="FERM_N"/>
    <property type="match status" value="1"/>
</dbReference>
<dbReference type="PRINTS" id="PR00935">
    <property type="entry name" value="BAND41"/>
</dbReference>
<dbReference type="InterPro" id="IPR050525">
    <property type="entry name" value="ECM_Assembly_Org"/>
</dbReference>
<keyword evidence="2" id="KW-0176">Collagen</keyword>
<evidence type="ECO:0000256" key="1">
    <source>
        <dbReference type="SAM" id="MobiDB-lite"/>
    </source>
</evidence>
<dbReference type="InterPro" id="IPR018980">
    <property type="entry name" value="FERM_PH-like_C"/>
</dbReference>
<dbReference type="Pfam" id="PF09380">
    <property type="entry name" value="FERM_C"/>
    <property type="match status" value="1"/>
</dbReference>
<feature type="region of interest" description="Disordered" evidence="1">
    <location>
        <begin position="340"/>
        <end position="393"/>
    </location>
</feature>
<dbReference type="Pfam" id="PF00373">
    <property type="entry name" value="FERM_M"/>
    <property type="match status" value="1"/>
</dbReference>
<dbReference type="CDD" id="cd01450">
    <property type="entry name" value="vWFA_subfamily_ECM"/>
    <property type="match status" value="4"/>
</dbReference>
<dbReference type="InterPro" id="IPR035963">
    <property type="entry name" value="FERM_2"/>
</dbReference>
<dbReference type="Gene3D" id="3.10.20.90">
    <property type="entry name" value="Phosphatidylinositol 3-kinase Catalytic Subunit, Chain A, domain 1"/>
    <property type="match status" value="1"/>
</dbReference>
<dbReference type="InterPro" id="IPR011993">
    <property type="entry name" value="PH-like_dom_sf"/>
</dbReference>
<protein>
    <submittedName>
        <fullName evidence="2">Collagen alpha-4(VI) chain</fullName>
    </submittedName>
</protein>
<dbReference type="InterPro" id="IPR002035">
    <property type="entry name" value="VWF_A"/>
</dbReference>
<feature type="region of interest" description="Disordered" evidence="1">
    <location>
        <begin position="2095"/>
        <end position="2120"/>
    </location>
</feature>
<comment type="caution">
    <text evidence="2">The sequence shown here is derived from an EMBL/GenBank/DDBJ whole genome shotgun (WGS) entry which is preliminary data.</text>
</comment>
<keyword evidence="3" id="KW-1185">Reference proteome</keyword>
<feature type="compositionally biased region" description="Basic and acidic residues" evidence="1">
    <location>
        <begin position="349"/>
        <end position="374"/>
    </location>
</feature>
<evidence type="ECO:0000313" key="2">
    <source>
        <dbReference type="EMBL" id="CAB3982510.1"/>
    </source>
</evidence>
<dbReference type="Gene3D" id="3.40.50.410">
    <property type="entry name" value="von Willebrand factor, type A domain"/>
    <property type="match status" value="9"/>
</dbReference>
<sequence length="2534" mass="282190">MEREGSESEAGEVFKTRKPSRNKLACSIACLDGASFNINIEKNAPGKLLIEKICQHLNVDEKEYFGLLYVDQKTGVKRWLETQKPVKKQLHGTGANFEFAVKFFEPNPEQLKNDYTRYLMALQIREEIATGGLPCSFSAQALLGSYVIQSEFGDYDPLQHGQDYLDGLVFAPEQSVELILKIKELHRTHKGLTPMEADLQYLEYARKLTLYGVDLHEARDSEGGEIHVGVSFAGIAIYKDQIRTNKFSWPTIEEVKYKGRNFFIKIKPGEYQAFVSTVVFKTPSDRATKELYKSVVEHHTFYRLREPDSPKGGTLPRLHSRFRYSDRTLFQLRQGAYNSLPRPSTLTRRWSDRKRPIKSDEDPEGLEPKIRRNEVPVTSAEPEGTMNEEERQRYRQKLAAKFGAKAGDEKENPMDVVFVFGACGPNADEVFEKEKDMVSGFLETIKVADTYYGVVEYGEKKANIMARLGDFRNKERLNQYINTIPRSGDGRAIDKALEKARELLLDSGRSDARKALVIFANGKSSARLAELTNEAKPLHDAGVKIIAVGIGDDIDDEELNSIATNKILAQPYDEAAPLGHLLAHEVSEAPSKELVDVTFVMGASGVEGDAAFEKQKEIIHSFVDSLKSNDTQMAVVNYGENESNVEVKLGQFKDKDDFTSCVDKQERLGEGKALDKALDDTDKVLKQTGRPGVRKAVVVFANGKTGAEIVDLAKEARALHGNDVKVVAVGLGDDVSEEEMKAVANAGVILAERDQDSDVIAQNVAKQLDMLSDAAEDALDIAFAFGASGSEADAVFKKEKEMINIFIDSLKVHDTQYGVIEYSSEARVHATFGQFSRKERLKAQVSAIERRGEGVGIDKALTGAYDLLVKNGRRGARKVLIVFTSGKANVGVYELRACAKALQDVGVKIVAVAVGNNVDENQLKEISSDEHVIYSPLTGDSAAVIQLISDDVVSGELTGEAIDIMFAVGSAGVEAEMVFEKEKEMVYAFVNSVDTANVRYALIEYAENATLQADFNEYKEKYDFKEFVDSVRRIGEGLGLDKALQRAAGVFENSGRVNAKRVLVVFTNAQSKARTQDLQKHSRELQESGVKVVVVAIGTDVSEEELSNIHGEPVVRTQTHDDVNVIVKSVASDVLATEPELGQGTVPVVGPKMKLDIVFAVGAAGRDANEVFDKEKEIVNSFIDNLKDNDAQFAVIEFGNKASVKSKLGDEMDAGKLKASVSAIQRTGDGKCLDKALEQAVQIFHNEARPASNRVLIVLTNAKSNARTQDLKKHAQSLAEAGVKVQVVAVGNDVNEDELLEVTSNELPLLRVQPYEEPQTVISNSAWIVGEKQDEFLDIVFAFGSFGETGEEIFEKEKQLIGSFIDSIQKRDTNYGVIEIGPRAKICSMIGQYRDHVRLKRHLNLVRRSGDATGLDHALEVAANMFENQARANSRRVLVVFTNGKSGAQGPELKQNSERLTKANVDIIVVAIGDDVDDDECQYVTCGSHPIINIAPEQNPRAVVYSIVGELEEAKSTEPMDIVFVLGAAGEGADTVYNKNKQIISKFIEANKVPYTVYSLVDYGPKAIVRSKFGDNKQRAVLLDQIETLERPGEGKAVDKALEQSVNLFETHGRHGAKKRVILFANGKSGANPSHLKKCATLLEDSNVKVVTVAVGDDVNEEELRHINPDEEAIVKVDTLEEPESAVFAVARQVQEPCKTKFDIVFAFGAMGNSADMIHLKEKEMIGSFIDSFEFGDYRYGVVEYGTKASVKAKFDDVHGKANMKEFVNTIHRSGEGKALDKALEQSCELFKKHGRHSARKVLIVFTNGKSNARANELKKHAQNLTDLNVKLIVVAIGDDVSVEELLEVTSNEESIVRTQPDDDHETLFASIVRVNIEERPVTDVDVVFALGASGHHGDEMFEKEKDFVNGFVDSSKHGNMEYAMIQYVDPLTVHFRFKDIDDKEKVKDKIWAIQRNGDGTSMAEGLRKANELFTNESRPNSHKVLIVMINGPLGGRAGELKTGAKALQKNGVKVITVAIGDEVDHDELRQLSCDEDNVIHVKENEDVGSVAYVITHQAVKGTPVYDEVVKEETFSRQVFLHPRIKLVIRPSMAAAERRRKEDEAEKKRQEEQEELRRQEEERLRLEEERRIEEERIRQEELKRQKELEEEEERLERERLELEQLEREALELERKQKEEEEERKRKEIEEQMKKDKELEEELVMLPFAVATPETEDVKKAHRKTLDLEDTVAEKASFSRVTDDGNVQQNTELKDVTTETVTKHETTSTVYINPSTLQDDVRYNRDNTPEIRYSLKTDLNLDFEQGERGFVRDQIRNQETEIKRRSTHDPSLQASLDTMLKSTTISTVESTPDDVFPPPEGTDLPPPEIPNVETRTVIYEPNTPSDVTTYQMTGDPVVVTRRLKIDTTPVSQTTKTTHVVRHTSTPAQVVTKTITIEGDGEPLTAEELAEIMNMSGAETSTVTNSSYQRVERVQKVEQVVTSKQFVQSGQSFIVETGDPDADAAIMKALEDARKQDPNVKVAEVTITKQETEDDE</sequence>
<dbReference type="Pfam" id="PF00092">
    <property type="entry name" value="VWA"/>
    <property type="match status" value="9"/>
</dbReference>
<dbReference type="SMART" id="SM01196">
    <property type="entry name" value="FERM_C"/>
    <property type="match status" value="1"/>
</dbReference>
<dbReference type="PROSITE" id="PS50057">
    <property type="entry name" value="FERM_3"/>
    <property type="match status" value="1"/>
</dbReference>
<proteinExistence type="predicted"/>
<dbReference type="SMART" id="SM00295">
    <property type="entry name" value="B41"/>
    <property type="match status" value="1"/>
</dbReference>
<dbReference type="InterPro" id="IPR019748">
    <property type="entry name" value="FERM_central"/>
</dbReference>
<feature type="compositionally biased region" description="Basic and acidic residues" evidence="1">
    <location>
        <begin position="2096"/>
        <end position="2120"/>
    </location>
</feature>
<evidence type="ECO:0000313" key="3">
    <source>
        <dbReference type="Proteomes" id="UP001152795"/>
    </source>
</evidence>